<dbReference type="InterPro" id="IPR013249">
    <property type="entry name" value="RNA_pol_sigma70_r4_t2"/>
</dbReference>
<dbReference type="Proteomes" id="UP001597532">
    <property type="component" value="Unassembled WGS sequence"/>
</dbReference>
<dbReference type="InterPro" id="IPR013325">
    <property type="entry name" value="RNA_pol_sigma_r2"/>
</dbReference>
<organism evidence="7 8">
    <name type="scientific">Arenibacter antarcticus</name>
    <dbReference type="NCBI Taxonomy" id="2040469"/>
    <lineage>
        <taxon>Bacteria</taxon>
        <taxon>Pseudomonadati</taxon>
        <taxon>Bacteroidota</taxon>
        <taxon>Flavobacteriia</taxon>
        <taxon>Flavobacteriales</taxon>
        <taxon>Flavobacteriaceae</taxon>
        <taxon>Arenibacter</taxon>
    </lineage>
</organism>
<dbReference type="InterPro" id="IPR013324">
    <property type="entry name" value="RNA_pol_sigma_r3/r4-like"/>
</dbReference>
<feature type="domain" description="RNA polymerase sigma factor 70 region 4 type 2" evidence="6">
    <location>
        <begin position="123"/>
        <end position="170"/>
    </location>
</feature>
<dbReference type="Gene3D" id="1.10.10.10">
    <property type="entry name" value="Winged helix-like DNA-binding domain superfamily/Winged helix DNA-binding domain"/>
    <property type="match status" value="1"/>
</dbReference>
<evidence type="ECO:0000256" key="2">
    <source>
        <dbReference type="ARBA" id="ARBA00023015"/>
    </source>
</evidence>
<dbReference type="InterPro" id="IPR036388">
    <property type="entry name" value="WH-like_DNA-bd_sf"/>
</dbReference>
<gene>
    <name evidence="7" type="ORF">ACFS1K_13485</name>
</gene>
<evidence type="ECO:0000256" key="4">
    <source>
        <dbReference type="ARBA" id="ARBA00023163"/>
    </source>
</evidence>
<evidence type="ECO:0000259" key="6">
    <source>
        <dbReference type="Pfam" id="PF08281"/>
    </source>
</evidence>
<dbReference type="SUPFAM" id="SSF88946">
    <property type="entry name" value="Sigma2 domain of RNA polymerase sigma factors"/>
    <property type="match status" value="1"/>
</dbReference>
<dbReference type="Pfam" id="PF04542">
    <property type="entry name" value="Sigma70_r2"/>
    <property type="match status" value="1"/>
</dbReference>
<dbReference type="PANTHER" id="PTHR43133">
    <property type="entry name" value="RNA POLYMERASE ECF-TYPE SIGMA FACTO"/>
    <property type="match status" value="1"/>
</dbReference>
<dbReference type="InterPro" id="IPR039425">
    <property type="entry name" value="RNA_pol_sigma-70-like"/>
</dbReference>
<comment type="caution">
    <text evidence="7">The sequence shown here is derived from an EMBL/GenBank/DDBJ whole genome shotgun (WGS) entry which is preliminary data.</text>
</comment>
<feature type="domain" description="RNA polymerase sigma-70 region 2" evidence="5">
    <location>
        <begin position="26"/>
        <end position="92"/>
    </location>
</feature>
<dbReference type="Pfam" id="PF08281">
    <property type="entry name" value="Sigma70_r4_2"/>
    <property type="match status" value="1"/>
</dbReference>
<keyword evidence="2" id="KW-0805">Transcription regulation</keyword>
<dbReference type="Gene3D" id="1.10.1740.10">
    <property type="match status" value="1"/>
</dbReference>
<dbReference type="SUPFAM" id="SSF88659">
    <property type="entry name" value="Sigma3 and sigma4 domains of RNA polymerase sigma factors"/>
    <property type="match status" value="1"/>
</dbReference>
<evidence type="ECO:0000259" key="5">
    <source>
        <dbReference type="Pfam" id="PF04542"/>
    </source>
</evidence>
<dbReference type="InterPro" id="IPR014284">
    <property type="entry name" value="RNA_pol_sigma-70_dom"/>
</dbReference>
<dbReference type="NCBIfam" id="TIGR02937">
    <property type="entry name" value="sigma70-ECF"/>
    <property type="match status" value="1"/>
</dbReference>
<dbReference type="InterPro" id="IPR007627">
    <property type="entry name" value="RNA_pol_sigma70_r2"/>
</dbReference>
<comment type="similarity">
    <text evidence="1">Belongs to the sigma-70 factor family. ECF subfamily.</text>
</comment>
<dbReference type="PANTHER" id="PTHR43133:SF46">
    <property type="entry name" value="RNA POLYMERASE SIGMA-70 FACTOR ECF SUBFAMILY"/>
    <property type="match status" value="1"/>
</dbReference>
<proteinExistence type="inferred from homology"/>
<evidence type="ECO:0000256" key="1">
    <source>
        <dbReference type="ARBA" id="ARBA00010641"/>
    </source>
</evidence>
<evidence type="ECO:0000313" key="8">
    <source>
        <dbReference type="Proteomes" id="UP001597532"/>
    </source>
</evidence>
<keyword evidence="3" id="KW-0731">Sigma factor</keyword>
<keyword evidence="4" id="KW-0804">Transcription</keyword>
<evidence type="ECO:0000256" key="3">
    <source>
        <dbReference type="ARBA" id="ARBA00023082"/>
    </source>
</evidence>
<keyword evidence="8" id="KW-1185">Reference proteome</keyword>
<name>A0ABW5VLE0_9FLAO</name>
<sequence length="203" mass="23868">MLNTYSDNSEFINALKSGDSKAYTLLVDMYHHRLCLYAYSLIKNQKSAEDIVQNVIIRTWKKRNLLNCDFEIRSFLYKSVHNEFIDEHRKQKLVVPLEEKYIKALTTIIEDEDECALERKIELVKREIQNLPPKCKEIFILSKQDGLTNLEISEYKNVSVKSVEAHITKAFTILRKSIGDEVDIVMFLLVRKLNSNLRQIRKE</sequence>
<dbReference type="EMBL" id="JBHUOK010000030">
    <property type="protein sequence ID" value="MFD2790781.1"/>
    <property type="molecule type" value="Genomic_DNA"/>
</dbReference>
<reference evidence="8" key="1">
    <citation type="journal article" date="2019" name="Int. J. Syst. Evol. Microbiol.">
        <title>The Global Catalogue of Microorganisms (GCM) 10K type strain sequencing project: providing services to taxonomists for standard genome sequencing and annotation.</title>
        <authorList>
            <consortium name="The Broad Institute Genomics Platform"/>
            <consortium name="The Broad Institute Genome Sequencing Center for Infectious Disease"/>
            <person name="Wu L."/>
            <person name="Ma J."/>
        </authorList>
    </citation>
    <scope>NUCLEOTIDE SEQUENCE [LARGE SCALE GENOMIC DNA]</scope>
    <source>
        <strain evidence="8">KCTC 52924</strain>
    </source>
</reference>
<evidence type="ECO:0000313" key="7">
    <source>
        <dbReference type="EMBL" id="MFD2790781.1"/>
    </source>
</evidence>
<protein>
    <submittedName>
        <fullName evidence="7">RNA polymerase sigma factor</fullName>
    </submittedName>
</protein>
<accession>A0ABW5VLE0</accession>
<dbReference type="RefSeq" id="WP_251806520.1">
    <property type="nucleotide sequence ID" value="NZ_CP166679.1"/>
</dbReference>